<dbReference type="Proteomes" id="UP000193335">
    <property type="component" value="Unassembled WGS sequence"/>
</dbReference>
<dbReference type="SUPFAM" id="SSF53850">
    <property type="entry name" value="Periplasmic binding protein-like II"/>
    <property type="match status" value="1"/>
</dbReference>
<gene>
    <name evidence="6" type="ORF">BSZ19_35530</name>
</gene>
<dbReference type="AlphaFoldDB" id="A0A1Y2JEF4"/>
<evidence type="ECO:0000313" key="6">
    <source>
        <dbReference type="EMBL" id="OSJ26579.1"/>
    </source>
</evidence>
<organism evidence="6 7">
    <name type="scientific">Bradyrhizobium japonicum</name>
    <dbReference type="NCBI Taxonomy" id="375"/>
    <lineage>
        <taxon>Bacteria</taxon>
        <taxon>Pseudomonadati</taxon>
        <taxon>Pseudomonadota</taxon>
        <taxon>Alphaproteobacteria</taxon>
        <taxon>Hyphomicrobiales</taxon>
        <taxon>Nitrobacteraceae</taxon>
        <taxon>Bradyrhizobium</taxon>
    </lineage>
</organism>
<comment type="similarity">
    <text evidence="2">Belongs to the bacterial solute-binding protein SsuA/TauA family.</text>
</comment>
<evidence type="ECO:0000313" key="7">
    <source>
        <dbReference type="Proteomes" id="UP000193335"/>
    </source>
</evidence>
<dbReference type="Gene3D" id="3.40.190.10">
    <property type="entry name" value="Periplasmic binding protein-like II"/>
    <property type="match status" value="2"/>
</dbReference>
<proteinExistence type="inferred from homology"/>
<feature type="domain" description="SsuA/THI5-like" evidence="5">
    <location>
        <begin position="48"/>
        <end position="250"/>
    </location>
</feature>
<comment type="subcellular location">
    <subcellularLocation>
        <location evidence="1">Periplasm</location>
    </subcellularLocation>
</comment>
<reference evidence="6 7" key="1">
    <citation type="submission" date="2017-03" db="EMBL/GenBank/DDBJ databases">
        <title>Whole genome sequences of fourteen strains of Bradyrhizobium canariense and one strain of Bradyrhizobium japonicum isolated from Lupinus (Papilionoideae: Genisteae) species in Algeria.</title>
        <authorList>
            <person name="Crovadore J."/>
            <person name="Chekireb D."/>
            <person name="Brachmann A."/>
            <person name="Chablais R."/>
            <person name="Cochard B."/>
            <person name="Lefort F."/>
        </authorList>
    </citation>
    <scope>NUCLEOTIDE SEQUENCE [LARGE SCALE GENOMIC DNA]</scope>
    <source>
        <strain evidence="6 7">UBMA197</strain>
    </source>
</reference>
<name>A0A1Y2JEF4_BRAJP</name>
<evidence type="ECO:0000256" key="2">
    <source>
        <dbReference type="ARBA" id="ARBA00010742"/>
    </source>
</evidence>
<dbReference type="PANTHER" id="PTHR30024:SF47">
    <property type="entry name" value="TAURINE-BINDING PERIPLASMIC PROTEIN"/>
    <property type="match status" value="1"/>
</dbReference>
<protein>
    <recommendedName>
        <fullName evidence="5">SsuA/THI5-like domain-containing protein</fullName>
    </recommendedName>
</protein>
<accession>A0A1Y2JEF4</accession>
<feature type="chain" id="PRO_5011001027" description="SsuA/THI5-like domain-containing protein" evidence="4">
    <location>
        <begin position="29"/>
        <end position="345"/>
    </location>
</feature>
<evidence type="ECO:0000256" key="1">
    <source>
        <dbReference type="ARBA" id="ARBA00004418"/>
    </source>
</evidence>
<dbReference type="EMBL" id="NAFL01000276">
    <property type="protein sequence ID" value="OSJ26579.1"/>
    <property type="molecule type" value="Genomic_DNA"/>
</dbReference>
<comment type="caution">
    <text evidence="6">The sequence shown here is derived from an EMBL/GenBank/DDBJ whole genome shotgun (WGS) entry which is preliminary data.</text>
</comment>
<evidence type="ECO:0000259" key="5">
    <source>
        <dbReference type="Pfam" id="PF09084"/>
    </source>
</evidence>
<dbReference type="GO" id="GO:0042597">
    <property type="term" value="C:periplasmic space"/>
    <property type="evidence" value="ECO:0007669"/>
    <property type="project" value="UniProtKB-SubCell"/>
</dbReference>
<dbReference type="PANTHER" id="PTHR30024">
    <property type="entry name" value="ALIPHATIC SULFONATES-BINDING PROTEIN-RELATED"/>
    <property type="match status" value="1"/>
</dbReference>
<sequence>MRRQTMKRWFLLGFAAASTILSVSGAVAEPLQKVRTYSQTNYPGFVNYAAKELGFLEKYGIDPDMKFLPSGGPIVQAAASKEWDIAFLGAPPAVIGASALGVITIGMNYEEAAEHELIGRPDYVAAVQADPQKLKGAKIFVTTLSTGHYMFEGCMRKLGVNISDVNIIPSEQTATVSAFAAGQGDIAQVWPPQSTTLKERGNKPLCNGKEAGLSVATVWVVTQEFAKNHPDLVVKWLKANNDAIHWMKQDFERTYALYQKWDAYRGFNLPTAVLREEVVSVSKIIPAEDQVKLLLPPAPGEKAYLVKSYEGIADFFIRMGRLKEKPDFRPYVDGSFLQQVVKDGT</sequence>
<keyword evidence="3 4" id="KW-0732">Signal</keyword>
<dbReference type="Pfam" id="PF09084">
    <property type="entry name" value="NMT1"/>
    <property type="match status" value="1"/>
</dbReference>
<feature type="signal peptide" evidence="4">
    <location>
        <begin position="1"/>
        <end position="28"/>
    </location>
</feature>
<evidence type="ECO:0000256" key="4">
    <source>
        <dbReference type="SAM" id="SignalP"/>
    </source>
</evidence>
<dbReference type="InterPro" id="IPR015168">
    <property type="entry name" value="SsuA/THI5"/>
</dbReference>
<evidence type="ECO:0000256" key="3">
    <source>
        <dbReference type="ARBA" id="ARBA00022729"/>
    </source>
</evidence>